<gene>
    <name evidence="1" type="ORF">ACFSR9_04385</name>
</gene>
<proteinExistence type="predicted"/>
<keyword evidence="2" id="KW-1185">Reference proteome</keyword>
<sequence>MPEREFFRALDVLLDTGASTAARPYFQLGARNTARHAPEWQEAQVWVAYRAGDRAPALEVTGRQPGAFPAFEAFVAAWKRGRATPGHRP</sequence>
<dbReference type="EMBL" id="JBHUMK010000014">
    <property type="protein sequence ID" value="MFD2608680.1"/>
    <property type="molecule type" value="Genomic_DNA"/>
</dbReference>
<accession>A0ABW5P0W9</accession>
<organism evidence="1 2">
    <name type="scientific">Deinococcus taklimakanensis</name>
    <dbReference type="NCBI Taxonomy" id="536443"/>
    <lineage>
        <taxon>Bacteria</taxon>
        <taxon>Thermotogati</taxon>
        <taxon>Deinococcota</taxon>
        <taxon>Deinococci</taxon>
        <taxon>Deinococcales</taxon>
        <taxon>Deinococcaceae</taxon>
        <taxon>Deinococcus</taxon>
    </lineage>
</organism>
<dbReference type="Proteomes" id="UP001597475">
    <property type="component" value="Unassembled WGS sequence"/>
</dbReference>
<dbReference type="RefSeq" id="WP_386843421.1">
    <property type="nucleotide sequence ID" value="NZ_JBHUMK010000014.1"/>
</dbReference>
<evidence type="ECO:0000313" key="2">
    <source>
        <dbReference type="Proteomes" id="UP001597475"/>
    </source>
</evidence>
<reference evidence="2" key="1">
    <citation type="journal article" date="2019" name="Int. J. Syst. Evol. Microbiol.">
        <title>The Global Catalogue of Microorganisms (GCM) 10K type strain sequencing project: providing services to taxonomists for standard genome sequencing and annotation.</title>
        <authorList>
            <consortium name="The Broad Institute Genomics Platform"/>
            <consortium name="The Broad Institute Genome Sequencing Center for Infectious Disease"/>
            <person name="Wu L."/>
            <person name="Ma J."/>
        </authorList>
    </citation>
    <scope>NUCLEOTIDE SEQUENCE [LARGE SCALE GENOMIC DNA]</scope>
    <source>
        <strain evidence="2">KCTC 33842</strain>
    </source>
</reference>
<name>A0ABW5P0W9_9DEIO</name>
<evidence type="ECO:0000313" key="1">
    <source>
        <dbReference type="EMBL" id="MFD2608680.1"/>
    </source>
</evidence>
<protein>
    <submittedName>
        <fullName evidence="1">Uncharacterized protein</fullName>
    </submittedName>
</protein>
<comment type="caution">
    <text evidence="1">The sequence shown here is derived from an EMBL/GenBank/DDBJ whole genome shotgun (WGS) entry which is preliminary data.</text>
</comment>